<proteinExistence type="predicted"/>
<organism evidence="1 2">
    <name type="scientific">Aeromonas salmonicida subsp. pectinolytica 34mel</name>
    <dbReference type="NCBI Taxonomy" id="1324960"/>
    <lineage>
        <taxon>Bacteria</taxon>
        <taxon>Pseudomonadati</taxon>
        <taxon>Pseudomonadota</taxon>
        <taxon>Gammaproteobacteria</taxon>
        <taxon>Aeromonadales</taxon>
        <taxon>Aeromonadaceae</taxon>
        <taxon>Aeromonas</taxon>
    </lineage>
</organism>
<protein>
    <submittedName>
        <fullName evidence="1">Uncharacterized protein</fullName>
    </submittedName>
</protein>
<dbReference type="Proteomes" id="UP000222916">
    <property type="component" value="Chromosome"/>
</dbReference>
<name>A0A2D1QG52_AERSA</name>
<gene>
    <name evidence="1" type="ORF">Asalp_22290</name>
</gene>
<sequence>MWLSHLLLELFAAVVTALGKMMEKEDECWPDMACPSALKR</sequence>
<reference evidence="2" key="1">
    <citation type="journal article" date="2018" name="BMC Genomics">
        <title>The complete and fully assembled genome sequence of Aeromonas salmonicida subsp. pectinolytica and its comparative analysis with other Aeromonas species: investigation of the mobilome in environmental and pathogenic strains.</title>
        <authorList>
            <person name="Pfeiffer F."/>
            <person name="Zamora-Lagos M.A."/>
            <person name="Blettinger M."/>
            <person name="Yeroslaviz A."/>
            <person name="Dahl A."/>
            <person name="Gruber S."/>
            <person name="Habermann B.H."/>
        </authorList>
    </citation>
    <scope>NUCLEOTIDE SEQUENCE [LARGE SCALE GENOMIC DNA]</scope>
    <source>
        <strain evidence="2">34mel</strain>
    </source>
</reference>
<dbReference type="EMBL" id="CP022426">
    <property type="protein sequence ID" value="ATP09389.1"/>
    <property type="molecule type" value="Genomic_DNA"/>
</dbReference>
<evidence type="ECO:0000313" key="1">
    <source>
        <dbReference type="EMBL" id="ATP09389.1"/>
    </source>
</evidence>
<accession>A0A2D1QG52</accession>
<evidence type="ECO:0000313" key="2">
    <source>
        <dbReference type="Proteomes" id="UP000222916"/>
    </source>
</evidence>
<dbReference type="AlphaFoldDB" id="A0A2D1QG52"/>